<feature type="transmembrane region" description="Helical" evidence="1">
    <location>
        <begin position="7"/>
        <end position="25"/>
    </location>
</feature>
<protein>
    <submittedName>
        <fullName evidence="2">Uncharacterized protein</fullName>
    </submittedName>
</protein>
<keyword evidence="1" id="KW-1133">Transmembrane helix</keyword>
<keyword evidence="1" id="KW-0812">Transmembrane</keyword>
<evidence type="ECO:0000313" key="2">
    <source>
        <dbReference type="EMBL" id="WNF34015.1"/>
    </source>
</evidence>
<dbReference type="RefSeq" id="WP_165381916.1">
    <property type="nucleotide sequence ID" value="NZ_CP134501.1"/>
</dbReference>
<name>A0ABY9WGV0_9BACI</name>
<dbReference type="EMBL" id="CP134501">
    <property type="protein sequence ID" value="WNF34015.1"/>
    <property type="molecule type" value="Genomic_DNA"/>
</dbReference>
<dbReference type="Proteomes" id="UP001303701">
    <property type="component" value="Chromosome"/>
</dbReference>
<organism evidence="2 3">
    <name type="scientific">Aeribacillus composti</name>
    <dbReference type="NCBI Taxonomy" id="1868734"/>
    <lineage>
        <taxon>Bacteria</taxon>
        <taxon>Bacillati</taxon>
        <taxon>Bacillota</taxon>
        <taxon>Bacilli</taxon>
        <taxon>Bacillales</taxon>
        <taxon>Bacillaceae</taxon>
        <taxon>Aeribacillus</taxon>
    </lineage>
</organism>
<dbReference type="GeneID" id="301125297"/>
<gene>
    <name evidence="2" type="ORF">RI196_04945</name>
</gene>
<evidence type="ECO:0000313" key="3">
    <source>
        <dbReference type="Proteomes" id="UP001303701"/>
    </source>
</evidence>
<keyword evidence="1" id="KW-0472">Membrane</keyword>
<reference evidence="2 3" key="1">
    <citation type="submission" date="2023-09" db="EMBL/GenBank/DDBJ databases">
        <title>Different Types of Thermotolerant Ring-Cleaving Dioxygenases derived from Aeribacillus composti HB-1 applied for multiple aromatic hydrocarbons removal.</title>
        <authorList>
            <person name="Cao L."/>
            <person name="Li M."/>
            <person name="Ma T."/>
        </authorList>
    </citation>
    <scope>NUCLEOTIDE SEQUENCE [LARGE SCALE GENOMIC DNA]</scope>
    <source>
        <strain evidence="2 3">HB-1</strain>
    </source>
</reference>
<sequence>MEIIFNISLGIALVFYIVFSLLIDFSGKDLPFIYLGIVLLFASELLNKGI</sequence>
<keyword evidence="3" id="KW-1185">Reference proteome</keyword>
<accession>A0ABY9WGV0</accession>
<proteinExistence type="predicted"/>
<evidence type="ECO:0000256" key="1">
    <source>
        <dbReference type="SAM" id="Phobius"/>
    </source>
</evidence>
<feature type="transmembrane region" description="Helical" evidence="1">
    <location>
        <begin position="31"/>
        <end position="47"/>
    </location>
</feature>